<dbReference type="InterPro" id="IPR011249">
    <property type="entry name" value="Metalloenz_LuxS/M16"/>
</dbReference>
<dbReference type="AlphaFoldDB" id="A0A1I7WZL8"/>
<keyword evidence="1" id="KW-1185">Reference proteome</keyword>
<dbReference type="WBParaSite" id="Hba_10736">
    <property type="protein sequence ID" value="Hba_10736"/>
    <property type="gene ID" value="Hba_10736"/>
</dbReference>
<accession>A0A1I7WZL8</accession>
<dbReference type="GO" id="GO:0005739">
    <property type="term" value="C:mitochondrion"/>
    <property type="evidence" value="ECO:0007669"/>
    <property type="project" value="TreeGrafter"/>
</dbReference>
<dbReference type="InterPro" id="IPR050361">
    <property type="entry name" value="MPP/UQCRC_Complex"/>
</dbReference>
<dbReference type="Gene3D" id="3.30.830.10">
    <property type="entry name" value="Metalloenzyme, LuxS/M16 peptidase-like"/>
    <property type="match status" value="2"/>
</dbReference>
<proteinExistence type="predicted"/>
<dbReference type="PANTHER" id="PTHR11851:SF226">
    <property type="entry name" value="CYTOCHROME B-C1 COMPLEX SUBUNIT 2, MITOCHONDRIAL"/>
    <property type="match status" value="1"/>
</dbReference>
<dbReference type="Proteomes" id="UP000095283">
    <property type="component" value="Unplaced"/>
</dbReference>
<name>A0A1I7WZL8_HETBA</name>
<protein>
    <submittedName>
        <fullName evidence="2">Peptidase_M16 domain-containing protein</fullName>
    </submittedName>
</protein>
<dbReference type="PANTHER" id="PTHR11851">
    <property type="entry name" value="METALLOPROTEASE"/>
    <property type="match status" value="1"/>
</dbReference>
<evidence type="ECO:0000313" key="2">
    <source>
        <dbReference type="WBParaSite" id="Hba_10736"/>
    </source>
</evidence>
<organism evidence="1 2">
    <name type="scientific">Heterorhabditis bacteriophora</name>
    <name type="common">Entomopathogenic nematode worm</name>
    <dbReference type="NCBI Taxonomy" id="37862"/>
    <lineage>
        <taxon>Eukaryota</taxon>
        <taxon>Metazoa</taxon>
        <taxon>Ecdysozoa</taxon>
        <taxon>Nematoda</taxon>
        <taxon>Chromadorea</taxon>
        <taxon>Rhabditida</taxon>
        <taxon>Rhabditina</taxon>
        <taxon>Rhabditomorpha</taxon>
        <taxon>Strongyloidea</taxon>
        <taxon>Heterorhabditidae</taxon>
        <taxon>Heterorhabditis</taxon>
    </lineage>
</organism>
<reference evidence="2" key="1">
    <citation type="submission" date="2016-11" db="UniProtKB">
        <authorList>
            <consortium name="WormBaseParasite"/>
        </authorList>
    </citation>
    <scope>IDENTIFICATION</scope>
</reference>
<dbReference type="GO" id="GO:0046872">
    <property type="term" value="F:metal ion binding"/>
    <property type="evidence" value="ECO:0007669"/>
    <property type="project" value="InterPro"/>
</dbReference>
<evidence type="ECO:0000313" key="1">
    <source>
        <dbReference type="Proteomes" id="UP000095283"/>
    </source>
</evidence>
<dbReference type="SUPFAM" id="SSF63411">
    <property type="entry name" value="LuxS/MPP-like metallohydrolase"/>
    <property type="match status" value="1"/>
</dbReference>
<sequence length="337" mass="35678">MLSRSWNLITKRAASATASTAASRVTAQESVTRLPNGLTVASVDLQGATSQLVIGFRAGSRYEKENEQGVIHLARNCVGKDSGRYPGTTLLWNTALTGGILDVKFRDGRHYKNSLLSKRFVSGEAVLVGVNIDHESLLNYATEQIPLNEGTATASPTSRYFGGEARKNFSGPSSYVALAGKGAALSDTKSVAVQSVLAEIFYAATKKITNSAQPININYQDAGLVGVQFNAANDGIGLLTKSVATSLKNVKLDKDTINAAKRKAMLKVLSASESASSVALDCAVQLLAGSSVTPSIFVDNINSLTQNEISKAMTDSLSKLSMAVYGSTYHVPYLDEL</sequence>